<dbReference type="EMBL" id="QRYQ01000001">
    <property type="protein sequence ID" value="RGU93972.1"/>
    <property type="molecule type" value="Genomic_DNA"/>
</dbReference>
<dbReference type="Proteomes" id="UP000265489">
    <property type="component" value="Unassembled WGS sequence"/>
</dbReference>
<dbReference type="AlphaFoldDB" id="A0A395WC75"/>
<evidence type="ECO:0000313" key="1">
    <source>
        <dbReference type="EMBL" id="RGU93972.1"/>
    </source>
</evidence>
<gene>
    <name evidence="1" type="ORF">DWW32_00185</name>
</gene>
<protein>
    <recommendedName>
        <fullName evidence="3">Transposase</fullName>
    </recommendedName>
</protein>
<dbReference type="RefSeq" id="WP_118324136.1">
    <property type="nucleotide sequence ID" value="NZ_CATXNH010000075.1"/>
</dbReference>
<dbReference type="GeneID" id="66579925"/>
<accession>A0A395WC75</accession>
<organism evidence="1 2">
    <name type="scientific">Holdemanella biformis</name>
    <dbReference type="NCBI Taxonomy" id="1735"/>
    <lineage>
        <taxon>Bacteria</taxon>
        <taxon>Bacillati</taxon>
        <taxon>Bacillota</taxon>
        <taxon>Erysipelotrichia</taxon>
        <taxon>Erysipelotrichales</taxon>
        <taxon>Erysipelotrichaceae</taxon>
        <taxon>Holdemanella</taxon>
    </lineage>
</organism>
<reference evidence="1 2" key="1">
    <citation type="submission" date="2018-08" db="EMBL/GenBank/DDBJ databases">
        <title>A genome reference for cultivated species of the human gut microbiota.</title>
        <authorList>
            <person name="Zou Y."/>
            <person name="Xue W."/>
            <person name="Luo G."/>
        </authorList>
    </citation>
    <scope>NUCLEOTIDE SEQUENCE [LARGE SCALE GENOMIC DNA]</scope>
    <source>
        <strain evidence="1 2">AF15-20</strain>
    </source>
</reference>
<evidence type="ECO:0008006" key="3">
    <source>
        <dbReference type="Google" id="ProtNLM"/>
    </source>
</evidence>
<evidence type="ECO:0000313" key="2">
    <source>
        <dbReference type="Proteomes" id="UP000265489"/>
    </source>
</evidence>
<name>A0A395WC75_9FIRM</name>
<proteinExistence type="predicted"/>
<comment type="caution">
    <text evidence="1">The sequence shown here is derived from an EMBL/GenBank/DDBJ whole genome shotgun (WGS) entry which is preliminary data.</text>
</comment>
<sequence length="519" mass="61256">MIQLELKAYRRCSDRHVLVLETNLTYVEKCQIFHYADLIRKAGNELTGIMKKRYDQLVRTKRYRKLKKLYKKYEDADNKKALKDVCDQMKEMQKQYDVTWDYCRTSMIPIKKKYGIDAVFALTKAEDVFRGIEKCLYSDGETVHFKKRGDLPCIRAKQINRGIIMKQMNFKFKNMEFGARIKDRYEQEEVDAILYYLKNAEFMDSIAANTYKETNICISTYRPCYVSLVCKKIRGKLRVYVHITIEGVSKPKQDRFGNFKHNKGKGIVGCDIGTQTIAYTTETKAGLKNLAERGSSIEVNERKERRIYRAMDRSRRAMNPDNYNEDGTIKKGKKKWTYSNRYKKLRTKHTELCRINATNRHLAINEDVNELRSLGDVFVTEPKNAKKLQKKAKTGKRKKRFGRSIKNRCPGYFQSQAKRKFGIYVEVTNDYKASQYDHTSDEYIKKSLSQRMYKLSDGTMVQRDLYSSFLLYCIDLNTNKIDKNKCMHEFEKQYKNQNETIEYIQMNQIKVMNSGIRVN</sequence>